<evidence type="ECO:0000313" key="2">
    <source>
        <dbReference type="EMBL" id="KAG7192013.1"/>
    </source>
</evidence>
<dbReference type="Proteomes" id="UP000790833">
    <property type="component" value="Unassembled WGS sequence"/>
</dbReference>
<proteinExistence type="predicted"/>
<accession>A0A9P8AHC8</accession>
<feature type="region of interest" description="Disordered" evidence="1">
    <location>
        <begin position="59"/>
        <end position="81"/>
    </location>
</feature>
<reference evidence="2" key="1">
    <citation type="submission" date="2021-03" db="EMBL/GenBank/DDBJ databases">
        <authorList>
            <person name="Palmer J.M."/>
        </authorList>
    </citation>
    <scope>NUCLEOTIDE SEQUENCE</scope>
    <source>
        <strain evidence="2">ARV_011</strain>
    </source>
</reference>
<feature type="compositionally biased region" description="Low complexity" evidence="1">
    <location>
        <begin position="61"/>
        <end position="81"/>
    </location>
</feature>
<organism evidence="2 3">
    <name type="scientific">Scheffersomyces spartinae</name>
    <dbReference type="NCBI Taxonomy" id="45513"/>
    <lineage>
        <taxon>Eukaryota</taxon>
        <taxon>Fungi</taxon>
        <taxon>Dikarya</taxon>
        <taxon>Ascomycota</taxon>
        <taxon>Saccharomycotina</taxon>
        <taxon>Pichiomycetes</taxon>
        <taxon>Debaryomycetaceae</taxon>
        <taxon>Scheffersomyces</taxon>
    </lineage>
</organism>
<comment type="caution">
    <text evidence="2">The sequence shown here is derived from an EMBL/GenBank/DDBJ whole genome shotgun (WGS) entry which is preliminary data.</text>
</comment>
<evidence type="ECO:0000313" key="3">
    <source>
        <dbReference type="Proteomes" id="UP000790833"/>
    </source>
</evidence>
<dbReference type="RefSeq" id="XP_043047564.1">
    <property type="nucleotide sequence ID" value="XM_043193377.1"/>
</dbReference>
<protein>
    <submittedName>
        <fullName evidence="2">Uncharacterized protein</fullName>
    </submittedName>
</protein>
<dbReference type="OrthoDB" id="3981234at2759"/>
<dbReference type="EMBL" id="JAHMUF010000021">
    <property type="protein sequence ID" value="KAG7192013.1"/>
    <property type="molecule type" value="Genomic_DNA"/>
</dbReference>
<keyword evidence="3" id="KW-1185">Reference proteome</keyword>
<evidence type="ECO:0000256" key="1">
    <source>
        <dbReference type="SAM" id="MobiDB-lite"/>
    </source>
</evidence>
<name>A0A9P8AHC8_9ASCO</name>
<sequence length="254" mass="28335">MGLNPLYPPGTQYNFAYQQGAVLNGSTPAVQPPPVPPATSTTVSSGTLGLIPLAAHGPKHLPQIQQQPQQQQLQQQQQQQQPPLLILQPQLDSRVPSLYVYQQQQQPQPQLQQSVMQQSQLQRQPVQQSSVLLQAVPSQPGQLQLVQSRFSPQDTQILRQLLLVGEKHKWKQITREINYRASKRRSSDANASEESNPRNVSPTFVIKQYQLLLGLPNNGLYFGTLGSSLPYVADDDGWDSIANVPNIFTYEETD</sequence>
<dbReference type="GeneID" id="66115995"/>
<dbReference type="AlphaFoldDB" id="A0A9P8AHC8"/>
<gene>
    <name evidence="2" type="ORF">KQ657_002621</name>
</gene>